<evidence type="ECO:0000256" key="1">
    <source>
        <dbReference type="SAM" id="Phobius"/>
    </source>
</evidence>
<evidence type="ECO:0000313" key="2">
    <source>
        <dbReference type="EMBL" id="OOP67336.1"/>
    </source>
</evidence>
<reference evidence="2 3" key="1">
    <citation type="submission" date="2017-01" db="EMBL/GenBank/DDBJ databases">
        <title>Draft genome sequence of Bacillus oleronius.</title>
        <authorList>
            <person name="Allam M."/>
        </authorList>
    </citation>
    <scope>NUCLEOTIDE SEQUENCE [LARGE SCALE GENOMIC DNA]</scope>
    <source>
        <strain evidence="2 3">DSM 9356</strain>
    </source>
</reference>
<keyword evidence="1" id="KW-0472">Membrane</keyword>
<dbReference type="AlphaFoldDB" id="A0A8E2ICB9"/>
<gene>
    <name evidence="2" type="ORF">BWZ43_16265</name>
</gene>
<comment type="caution">
    <text evidence="2">The sequence shown here is derived from an EMBL/GenBank/DDBJ whole genome shotgun (WGS) entry which is preliminary data.</text>
</comment>
<sequence length="335" mass="39675">MKNVVSKTIIILISVVIVIGASLIIGVKTNASLKTRYYVFHKYGMFIDIIDREGGNRLELGYDRFTVSPKNNKRLTFTVYIDYTSNKITDTYDQGLKTYKEEKKLNKEISSQIYNLGFKDEFSNYIDLQFVAGGENNYKNLLYLSTEKPIQFNPFKEKKRYYQLLEVLKKSHANIHKVIVTDANSNSLQLDKYMLQNDLNSDEFLTRLKIANWELASYYSNKKWSKELDKIKNERFYFGSQYDKYAYNCQVMNQKAECTTILVIVTYQNGGLNMKNPYLKEDLKTIFNFFDHTMKPKPRWEILFVEPDTQKSVRFFESDRNRFKNIDVFLMNYFK</sequence>
<proteinExistence type="predicted"/>
<name>A0A8E2ICB9_9BACI</name>
<evidence type="ECO:0000313" key="3">
    <source>
        <dbReference type="Proteomes" id="UP000189761"/>
    </source>
</evidence>
<protein>
    <submittedName>
        <fullName evidence="2">Uncharacterized protein</fullName>
    </submittedName>
</protein>
<dbReference type="Proteomes" id="UP000189761">
    <property type="component" value="Unassembled WGS sequence"/>
</dbReference>
<dbReference type="RefSeq" id="WP_078110721.1">
    <property type="nucleotide sequence ID" value="NZ_CP065424.1"/>
</dbReference>
<keyword evidence="3" id="KW-1185">Reference proteome</keyword>
<dbReference type="EMBL" id="MTLA01000205">
    <property type="protein sequence ID" value="OOP67336.1"/>
    <property type="molecule type" value="Genomic_DNA"/>
</dbReference>
<feature type="transmembrane region" description="Helical" evidence="1">
    <location>
        <begin position="6"/>
        <end position="27"/>
    </location>
</feature>
<organism evidence="2 3">
    <name type="scientific">Heyndrickxia oleronia</name>
    <dbReference type="NCBI Taxonomy" id="38875"/>
    <lineage>
        <taxon>Bacteria</taxon>
        <taxon>Bacillati</taxon>
        <taxon>Bacillota</taxon>
        <taxon>Bacilli</taxon>
        <taxon>Bacillales</taxon>
        <taxon>Bacillaceae</taxon>
        <taxon>Heyndrickxia</taxon>
    </lineage>
</organism>
<accession>A0A8E2ICB9</accession>
<keyword evidence="1" id="KW-1133">Transmembrane helix</keyword>
<keyword evidence="1" id="KW-0812">Transmembrane</keyword>